<dbReference type="PANTHER" id="PTHR43638:SF3">
    <property type="entry name" value="ALDEHYDE REDUCTASE"/>
    <property type="match status" value="1"/>
</dbReference>
<dbReference type="PANTHER" id="PTHR43638">
    <property type="entry name" value="OXIDOREDUCTASE, ALDO/KETO REDUCTASE FAMILY PROTEIN"/>
    <property type="match status" value="1"/>
</dbReference>
<evidence type="ECO:0000313" key="3">
    <source>
        <dbReference type="Proteomes" id="UP000010469"/>
    </source>
</evidence>
<dbReference type="Proteomes" id="UP000010469">
    <property type="component" value="Chromosome"/>
</dbReference>
<keyword evidence="3" id="KW-1185">Reference proteome</keyword>
<gene>
    <name evidence="2" type="ordered locus">Calag_1006</name>
</gene>
<feature type="domain" description="NADP-dependent oxidoreductase" evidence="1">
    <location>
        <begin position="10"/>
        <end position="262"/>
    </location>
</feature>
<dbReference type="RefSeq" id="WP_015232625.1">
    <property type="nucleotide sequence ID" value="NC_019791.1"/>
</dbReference>
<dbReference type="EMBL" id="CP003378">
    <property type="protein sequence ID" value="AFZ70728.1"/>
    <property type="molecule type" value="Genomic_DNA"/>
</dbReference>
<dbReference type="PRINTS" id="PR00069">
    <property type="entry name" value="ALDKETRDTASE"/>
</dbReference>
<dbReference type="KEGG" id="clg:Calag_1006"/>
<dbReference type="STRING" id="1056495.Calag_1006"/>
<dbReference type="InterPro" id="IPR036812">
    <property type="entry name" value="NAD(P)_OxRdtase_dom_sf"/>
</dbReference>
<dbReference type="HOGENOM" id="CLU_023205_2_3_2"/>
<dbReference type="AlphaFoldDB" id="L0AA03"/>
<evidence type="ECO:0000313" key="2">
    <source>
        <dbReference type="EMBL" id="AFZ70728.1"/>
    </source>
</evidence>
<dbReference type="SUPFAM" id="SSF51430">
    <property type="entry name" value="NAD(P)-linked oxidoreductase"/>
    <property type="match status" value="1"/>
</dbReference>
<dbReference type="Gene3D" id="3.20.20.100">
    <property type="entry name" value="NADP-dependent oxidoreductase domain"/>
    <property type="match status" value="1"/>
</dbReference>
<evidence type="ECO:0000259" key="1">
    <source>
        <dbReference type="Pfam" id="PF00248"/>
    </source>
</evidence>
<dbReference type="GO" id="GO:0016491">
    <property type="term" value="F:oxidoreductase activity"/>
    <property type="evidence" value="ECO:0007669"/>
    <property type="project" value="InterPro"/>
</dbReference>
<reference evidence="3" key="1">
    <citation type="submission" date="2012-03" db="EMBL/GenBank/DDBJ databases">
        <title>Complete genome of Caldisphaera lagunensis DSM 15908.</title>
        <authorList>
            <person name="Lucas S."/>
            <person name="Copeland A."/>
            <person name="Lapidus A."/>
            <person name="Glavina del Rio T."/>
            <person name="Dalin E."/>
            <person name="Tice H."/>
            <person name="Bruce D."/>
            <person name="Goodwin L."/>
            <person name="Pitluck S."/>
            <person name="Peters L."/>
            <person name="Mikhailova N."/>
            <person name="Teshima H."/>
            <person name="Kyrpides N."/>
            <person name="Mavromatis K."/>
            <person name="Ivanova N."/>
            <person name="Brettin T."/>
            <person name="Detter J.C."/>
            <person name="Han C."/>
            <person name="Larimer F."/>
            <person name="Land M."/>
            <person name="Hauser L."/>
            <person name="Markowitz V."/>
            <person name="Cheng J.-F."/>
            <person name="Hugenholtz P."/>
            <person name="Woyke T."/>
            <person name="Wu D."/>
            <person name="Spring S."/>
            <person name="Schroeder M."/>
            <person name="Brambilla E."/>
            <person name="Klenk H.-P."/>
            <person name="Eisen J.A."/>
        </authorList>
    </citation>
    <scope>NUCLEOTIDE SEQUENCE [LARGE SCALE GENOMIC DNA]</scope>
    <source>
        <strain evidence="3">DSM 15908 / JCM 11604 / IC-154</strain>
    </source>
</reference>
<dbReference type="Pfam" id="PF00248">
    <property type="entry name" value="Aldo_ket_red"/>
    <property type="match status" value="1"/>
</dbReference>
<dbReference type="PIRSF" id="PIRSF000097">
    <property type="entry name" value="AKR"/>
    <property type="match status" value="1"/>
</dbReference>
<protein>
    <submittedName>
        <fullName evidence="2">Aldo/keto reductase, diketogulonate reductase</fullName>
    </submittedName>
</protein>
<dbReference type="InParanoid" id="L0AA03"/>
<dbReference type="InterPro" id="IPR020471">
    <property type="entry name" value="AKR"/>
</dbReference>
<proteinExistence type="predicted"/>
<dbReference type="PROSITE" id="PS00062">
    <property type="entry name" value="ALDOKETO_REDUCTASE_2"/>
    <property type="match status" value="1"/>
</dbReference>
<accession>L0AA03</accession>
<dbReference type="CDD" id="cd19072">
    <property type="entry name" value="AKR_AKR3F1-like"/>
    <property type="match status" value="1"/>
</dbReference>
<dbReference type="InterPro" id="IPR018170">
    <property type="entry name" value="Aldo/ket_reductase_CS"/>
</dbReference>
<dbReference type="FunCoup" id="L0AA03">
    <property type="interactions" value="40"/>
</dbReference>
<dbReference type="GeneID" id="14212266"/>
<dbReference type="InterPro" id="IPR023210">
    <property type="entry name" value="NADP_OxRdtase_dom"/>
</dbReference>
<sequence length="263" mass="30215">MKLCDKEVGKIGFGTWGIGGGYWQKDYSKDKESIEILRYAYEKGFRLFDTAEMYGDGHSEELVGKALNEYEDVLIVSKVWSNHLRHDDLIKSAINSRKRLGIKSIDLYLIHWPNNRVPIEESIRAMEELIDSGVIRCMGVSNFDVKLLKDAMQSAKKYEIAVNEIEYNVFHKSPENDIIPFAKENKIEIIAYSPLAKGEVIYDSILKKIGEKYNKTSVQIALNYLLKNSIPIPKASNKKHIDEIMGSIDFQINEEDYEILKKL</sequence>
<dbReference type="OrthoDB" id="275427at2157"/>
<name>L0AA03_CALLD</name>
<dbReference type="eggNOG" id="arCOG01619">
    <property type="taxonomic scope" value="Archaea"/>
</dbReference>
<organism evidence="2 3">
    <name type="scientific">Caldisphaera lagunensis (strain DSM 15908 / JCM 11604 / ANMR 0165 / IC-154)</name>
    <dbReference type="NCBI Taxonomy" id="1056495"/>
    <lineage>
        <taxon>Archaea</taxon>
        <taxon>Thermoproteota</taxon>
        <taxon>Thermoprotei</taxon>
        <taxon>Acidilobales</taxon>
        <taxon>Caldisphaeraceae</taxon>
        <taxon>Caldisphaera</taxon>
    </lineage>
</organism>